<dbReference type="EMBL" id="CP120992">
    <property type="protein sequence ID" value="WLQ39499.1"/>
    <property type="molecule type" value="Genomic_DNA"/>
</dbReference>
<dbReference type="CDD" id="cd02440">
    <property type="entry name" value="AdoMet_MTases"/>
    <property type="match status" value="1"/>
</dbReference>
<evidence type="ECO:0000259" key="5">
    <source>
        <dbReference type="Pfam" id="PF05175"/>
    </source>
</evidence>
<evidence type="ECO:0000256" key="3">
    <source>
        <dbReference type="ARBA" id="ARBA00022679"/>
    </source>
</evidence>
<evidence type="ECO:0000313" key="6">
    <source>
        <dbReference type="EMBL" id="WLQ39499.1"/>
    </source>
</evidence>
<dbReference type="InterPro" id="IPR029063">
    <property type="entry name" value="SAM-dependent_MTases_sf"/>
</dbReference>
<gene>
    <name evidence="6" type="ORF">P8A22_05410</name>
</gene>
<proteinExistence type="inferred from homology"/>
<keyword evidence="7" id="KW-1185">Reference proteome</keyword>
<dbReference type="PANTHER" id="PTHR45875">
    <property type="entry name" value="METHYLTRANSFERASE N6AMT1"/>
    <property type="match status" value="1"/>
</dbReference>
<dbReference type="Proteomes" id="UP001229952">
    <property type="component" value="Chromosome"/>
</dbReference>
<evidence type="ECO:0000256" key="1">
    <source>
        <dbReference type="ARBA" id="ARBA00006149"/>
    </source>
</evidence>
<organism evidence="6 7">
    <name type="scientific">Streptomyces laculatispora</name>
    <dbReference type="NCBI Taxonomy" id="887464"/>
    <lineage>
        <taxon>Bacteria</taxon>
        <taxon>Bacillati</taxon>
        <taxon>Actinomycetota</taxon>
        <taxon>Actinomycetes</taxon>
        <taxon>Kitasatosporales</taxon>
        <taxon>Streptomycetaceae</taxon>
        <taxon>Streptomyces</taxon>
    </lineage>
</organism>
<keyword evidence="4" id="KW-0949">S-adenosyl-L-methionine</keyword>
<name>A0ABY9HYS1_9ACTN</name>
<comment type="similarity">
    <text evidence="1">Belongs to the eukaryotic/archaeal PrmC-related family.</text>
</comment>
<accession>A0ABY9HYS1</accession>
<evidence type="ECO:0000256" key="2">
    <source>
        <dbReference type="ARBA" id="ARBA00022603"/>
    </source>
</evidence>
<keyword evidence="3" id="KW-0808">Transferase</keyword>
<dbReference type="InterPro" id="IPR004557">
    <property type="entry name" value="PrmC-related"/>
</dbReference>
<dbReference type="Pfam" id="PF05175">
    <property type="entry name" value="MTS"/>
    <property type="match status" value="1"/>
</dbReference>
<dbReference type="InterPro" id="IPR052190">
    <property type="entry name" value="Euk-Arch_PrmC-MTase"/>
</dbReference>
<dbReference type="InterPro" id="IPR007848">
    <property type="entry name" value="Small_mtfrase_dom"/>
</dbReference>
<dbReference type="NCBIfam" id="TIGR00537">
    <property type="entry name" value="hemK_rel_arch"/>
    <property type="match status" value="1"/>
</dbReference>
<reference evidence="6 7" key="1">
    <citation type="submission" date="2023-03" db="EMBL/GenBank/DDBJ databases">
        <title>Isolation and description of six Streptomyces strains from soil environments, able to metabolize different microbial glucans.</title>
        <authorList>
            <person name="Widen T."/>
            <person name="Larsbrink J."/>
        </authorList>
    </citation>
    <scope>NUCLEOTIDE SEQUENCE [LARGE SCALE GENOMIC DNA]</scope>
    <source>
        <strain evidence="6 7">Mut2</strain>
    </source>
</reference>
<feature type="domain" description="Methyltransferase small" evidence="5">
    <location>
        <begin position="27"/>
        <end position="116"/>
    </location>
</feature>
<keyword evidence="2 6" id="KW-0489">Methyltransferase</keyword>
<evidence type="ECO:0000256" key="4">
    <source>
        <dbReference type="ARBA" id="ARBA00022691"/>
    </source>
</evidence>
<dbReference type="GO" id="GO:0008168">
    <property type="term" value="F:methyltransferase activity"/>
    <property type="evidence" value="ECO:0007669"/>
    <property type="project" value="UniProtKB-KW"/>
</dbReference>
<dbReference type="Gene3D" id="3.40.50.150">
    <property type="entry name" value="Vaccinia Virus protein VP39"/>
    <property type="match status" value="1"/>
</dbReference>
<sequence>MPGLLGTYHRSGRVMVLRGVYAPQEDTLLLGEALGRERVGAGTSVLDVGTGSGFIALAAARRGARVTAVDRTRRAVLATRLNAALAGLRVEAVRGDLLTPAGGRRFDLILSNPPYVPAPDAAPPRRGSARAWDAGNDGRLVIDRLCAGAAGLLRPGGVLLLVHSALCGVPATLERLERAGLSAQVTDRRSVPFGPVLASRRQWLLGCGLIASGDDKEELVIIRAERIE</sequence>
<dbReference type="GO" id="GO:0032259">
    <property type="term" value="P:methylation"/>
    <property type="evidence" value="ECO:0007669"/>
    <property type="project" value="UniProtKB-KW"/>
</dbReference>
<dbReference type="PROSITE" id="PS00092">
    <property type="entry name" value="N6_MTASE"/>
    <property type="match status" value="1"/>
</dbReference>
<dbReference type="PANTHER" id="PTHR45875:SF1">
    <property type="entry name" value="METHYLTRANSFERASE N6AMT1"/>
    <property type="match status" value="1"/>
</dbReference>
<protein>
    <submittedName>
        <fullName evidence="6">Methyltransferase</fullName>
    </submittedName>
</protein>
<dbReference type="RefSeq" id="WP_306086091.1">
    <property type="nucleotide sequence ID" value="NZ_CP120992.1"/>
</dbReference>
<dbReference type="SUPFAM" id="SSF53335">
    <property type="entry name" value="S-adenosyl-L-methionine-dependent methyltransferases"/>
    <property type="match status" value="1"/>
</dbReference>
<dbReference type="InterPro" id="IPR002052">
    <property type="entry name" value="DNA_methylase_N6_adenine_CS"/>
</dbReference>
<evidence type="ECO:0000313" key="7">
    <source>
        <dbReference type="Proteomes" id="UP001229952"/>
    </source>
</evidence>